<dbReference type="Proteomes" id="UP001066276">
    <property type="component" value="Chromosome 9"/>
</dbReference>
<name>A0AAV7MS00_PLEWA</name>
<accession>A0AAV7MS00</accession>
<dbReference type="InterPro" id="IPR042566">
    <property type="entry name" value="L1_C"/>
</dbReference>
<protein>
    <submittedName>
        <fullName evidence="2">Uncharacterized protein</fullName>
    </submittedName>
</protein>
<proteinExistence type="predicted"/>
<evidence type="ECO:0000256" key="1">
    <source>
        <dbReference type="SAM" id="MobiDB-lite"/>
    </source>
</evidence>
<dbReference type="EMBL" id="JANPWB010000013">
    <property type="protein sequence ID" value="KAJ1106332.1"/>
    <property type="molecule type" value="Genomic_DNA"/>
</dbReference>
<dbReference type="AlphaFoldDB" id="A0AAV7MS00"/>
<gene>
    <name evidence="2" type="ORF">NDU88_003733</name>
</gene>
<comment type="caution">
    <text evidence="2">The sequence shown here is derived from an EMBL/GenBank/DDBJ whole genome shotgun (WGS) entry which is preliminary data.</text>
</comment>
<evidence type="ECO:0000313" key="2">
    <source>
        <dbReference type="EMBL" id="KAJ1106332.1"/>
    </source>
</evidence>
<reference evidence="2" key="1">
    <citation type="journal article" date="2022" name="bioRxiv">
        <title>Sequencing and chromosome-scale assembly of the giantPleurodeles waltlgenome.</title>
        <authorList>
            <person name="Brown T."/>
            <person name="Elewa A."/>
            <person name="Iarovenko S."/>
            <person name="Subramanian E."/>
            <person name="Araus A.J."/>
            <person name="Petzold A."/>
            <person name="Susuki M."/>
            <person name="Suzuki K.-i.T."/>
            <person name="Hayashi T."/>
            <person name="Toyoda A."/>
            <person name="Oliveira C."/>
            <person name="Osipova E."/>
            <person name="Leigh N.D."/>
            <person name="Simon A."/>
            <person name="Yun M.H."/>
        </authorList>
    </citation>
    <scope>NUCLEOTIDE SEQUENCE</scope>
    <source>
        <strain evidence="2">20211129_DDA</strain>
        <tissue evidence="2">Liver</tissue>
    </source>
</reference>
<evidence type="ECO:0000313" key="3">
    <source>
        <dbReference type="Proteomes" id="UP001066276"/>
    </source>
</evidence>
<organism evidence="2 3">
    <name type="scientific">Pleurodeles waltl</name>
    <name type="common">Iberian ribbed newt</name>
    <dbReference type="NCBI Taxonomy" id="8319"/>
    <lineage>
        <taxon>Eukaryota</taxon>
        <taxon>Metazoa</taxon>
        <taxon>Chordata</taxon>
        <taxon>Craniata</taxon>
        <taxon>Vertebrata</taxon>
        <taxon>Euteleostomi</taxon>
        <taxon>Amphibia</taxon>
        <taxon>Batrachia</taxon>
        <taxon>Caudata</taxon>
        <taxon>Salamandroidea</taxon>
        <taxon>Salamandridae</taxon>
        <taxon>Pleurodelinae</taxon>
        <taxon>Pleurodeles</taxon>
    </lineage>
</organism>
<dbReference type="Gene3D" id="3.30.250.20">
    <property type="entry name" value="L1 transposable element, C-terminal domain"/>
    <property type="match status" value="1"/>
</dbReference>
<feature type="region of interest" description="Disordered" evidence="1">
    <location>
        <begin position="115"/>
        <end position="156"/>
    </location>
</feature>
<sequence>MIHLFGHVAPAIKGQEIILDCTHRVGRPSKASGQAHYQKQKEQKLAAVHDLNAINFDGHKIYLYQDLSPLTLQCQRVLRPITSMLQEKGICYKWDHPFRLQFVWQNEMRIVRTQKEADSVPDMSMEQGRPSSGDLDQAPQAEAEGTRLNNTKEEPINYPIRRAERREHNCCAACENKDSVSDREAHK</sequence>
<keyword evidence="3" id="KW-1185">Reference proteome</keyword>